<protein>
    <submittedName>
        <fullName evidence="1">Uncharacterized protein</fullName>
    </submittedName>
</protein>
<dbReference type="OrthoDB" id="2130629at2759"/>
<reference evidence="1 2" key="1">
    <citation type="journal article" date="2013" name="PLoS Genet.">
        <title>The genome and development-dependent transcriptomes of Pyronema confluens: a window into fungal evolution.</title>
        <authorList>
            <person name="Traeger S."/>
            <person name="Altegoer F."/>
            <person name="Freitag M."/>
            <person name="Gabaldon T."/>
            <person name="Kempken F."/>
            <person name="Kumar A."/>
            <person name="Marcet-Houben M."/>
            <person name="Poggeler S."/>
            <person name="Stajich J.E."/>
            <person name="Nowrousian M."/>
        </authorList>
    </citation>
    <scope>NUCLEOTIDE SEQUENCE [LARGE SCALE GENOMIC DNA]</scope>
    <source>
        <strain evidence="2">CBS 100304</strain>
        <tissue evidence="1">Vegetative mycelium</tissue>
    </source>
</reference>
<dbReference type="EMBL" id="HF935459">
    <property type="protein sequence ID" value="CCX30625.1"/>
    <property type="molecule type" value="Genomic_DNA"/>
</dbReference>
<evidence type="ECO:0000313" key="2">
    <source>
        <dbReference type="Proteomes" id="UP000018144"/>
    </source>
</evidence>
<organism evidence="1 2">
    <name type="scientific">Pyronema omphalodes (strain CBS 100304)</name>
    <name type="common">Pyronema confluens</name>
    <dbReference type="NCBI Taxonomy" id="1076935"/>
    <lineage>
        <taxon>Eukaryota</taxon>
        <taxon>Fungi</taxon>
        <taxon>Dikarya</taxon>
        <taxon>Ascomycota</taxon>
        <taxon>Pezizomycotina</taxon>
        <taxon>Pezizomycetes</taxon>
        <taxon>Pezizales</taxon>
        <taxon>Pyronemataceae</taxon>
        <taxon>Pyronema</taxon>
    </lineage>
</organism>
<keyword evidence="2" id="KW-1185">Reference proteome</keyword>
<evidence type="ECO:0000313" key="1">
    <source>
        <dbReference type="EMBL" id="CCX30625.1"/>
    </source>
</evidence>
<sequence length="145" mass="16634">MSPTSGPSYPPSPFSNHDFETAHELHLAILLNDHYINGAKAFPNRPNIFLKYSHWTTGLTKASRPIRQFPYLTSFEIYTMLTASLFKPKEGFGRCCASHKVLVDAAGSVPPSTDLDLAYNWRHHFKQRKQLVRMRRVQDKLMDDV</sequence>
<proteinExistence type="predicted"/>
<dbReference type="Proteomes" id="UP000018144">
    <property type="component" value="Unassembled WGS sequence"/>
</dbReference>
<name>U4LMQ7_PYROM</name>
<accession>U4LMQ7</accession>
<gene>
    <name evidence="1" type="ORF">PCON_08962</name>
</gene>
<dbReference type="AlphaFoldDB" id="U4LMQ7"/>